<comment type="similarity">
    <text evidence="1">Belongs to the glycosyl hydrolase 79 family.</text>
</comment>
<keyword evidence="4" id="KW-1185">Reference proteome</keyword>
<dbReference type="Pfam" id="PF03662">
    <property type="entry name" value="Glyco_hydro_79n"/>
    <property type="match status" value="1"/>
</dbReference>
<dbReference type="SUPFAM" id="SSF51445">
    <property type="entry name" value="(Trans)glycosidases"/>
    <property type="match status" value="1"/>
</dbReference>
<dbReference type="EMBL" id="JAGEUA010000010">
    <property type="protein sequence ID" value="KAL0964636.1"/>
    <property type="molecule type" value="Genomic_DNA"/>
</dbReference>
<dbReference type="PANTHER" id="PTHR46145">
    <property type="entry name" value="HEPARANASE"/>
    <property type="match status" value="1"/>
</dbReference>
<evidence type="ECO:0000256" key="1">
    <source>
        <dbReference type="ARBA" id="ARBA00009800"/>
    </source>
</evidence>
<evidence type="ECO:0000313" key="4">
    <source>
        <dbReference type="Proteomes" id="UP001557470"/>
    </source>
</evidence>
<feature type="signal peptide" evidence="2">
    <location>
        <begin position="1"/>
        <end position="28"/>
    </location>
</feature>
<dbReference type="Gene3D" id="3.20.20.80">
    <property type="entry name" value="Glycosidases"/>
    <property type="match status" value="1"/>
</dbReference>
<gene>
    <name evidence="3" type="ORF">UPYG_G00326810</name>
</gene>
<evidence type="ECO:0008006" key="5">
    <source>
        <dbReference type="Google" id="ProtNLM"/>
    </source>
</evidence>
<accession>A0ABD0W332</accession>
<evidence type="ECO:0000313" key="3">
    <source>
        <dbReference type="EMBL" id="KAL0964636.1"/>
    </source>
</evidence>
<proteinExistence type="inferred from homology"/>
<feature type="chain" id="PRO_5044811775" description="Inactive heparanase-2" evidence="2">
    <location>
        <begin position="29"/>
        <end position="582"/>
    </location>
</feature>
<evidence type="ECO:0000256" key="2">
    <source>
        <dbReference type="SAM" id="SignalP"/>
    </source>
</evidence>
<comment type="caution">
    <text evidence="3">The sequence shown here is derived from an EMBL/GenBank/DDBJ whole genome shotgun (WGS) entry which is preliminary data.</text>
</comment>
<keyword evidence="2" id="KW-0732">Signal</keyword>
<protein>
    <recommendedName>
        <fullName evidence="5">Inactive heparanase-2</fullName>
    </recommendedName>
</protein>
<organism evidence="3 4">
    <name type="scientific">Umbra pygmaea</name>
    <name type="common">Eastern mudminnow</name>
    <dbReference type="NCBI Taxonomy" id="75934"/>
    <lineage>
        <taxon>Eukaryota</taxon>
        <taxon>Metazoa</taxon>
        <taxon>Chordata</taxon>
        <taxon>Craniata</taxon>
        <taxon>Vertebrata</taxon>
        <taxon>Euteleostomi</taxon>
        <taxon>Actinopterygii</taxon>
        <taxon>Neopterygii</taxon>
        <taxon>Teleostei</taxon>
        <taxon>Protacanthopterygii</taxon>
        <taxon>Esociformes</taxon>
        <taxon>Umbridae</taxon>
        <taxon>Umbra</taxon>
    </lineage>
</organism>
<sequence length="582" mass="65494">MPKPTVCSFPRSCLWLASVALMVQSAISSSSTYRRPAPGGGGKRTGFMERTLILLDVNTRSPVKVLNDNFLSVQLDPSVIKDGWLDFLSSKRLVTLARGLSPAYLRFGGKRTDFLQFHNMKNLAKFRGPGPDYYLKNYEDDIVRSDIALDKQRGCKLANHPDMMLELQREKAAQMQLVLLKEQLSNIYSNITITARSLDKLYNFAECAGLHLILGLNSLLRNPDSSWNSTSALSLLKYSAGKKYNISWELGNEPNGYRGMVGQTVNSTQLAQDYTRLRTLLQSVRYYSRAQLYGPNAGRPRKNAILLLNGFMKNAGSIVDAVTWQHYYMDGRVAKVEDFLKTRLLDTLNEQTTKVLKVVNSHAPGKKVWLGGVGPAWAGGTNNLSNTFAAGFLWLNTLGIAAMQGIDVVLRHSFFDYGYTHLVDQTFNPLPDYWLSLVFKRLVGPRVLAVRVAGLQRKPRPGRVIRDKLRIYAHCTSFHNHNYVRGSVTIYIINLHRSRKKIKLAGTLRNKTVHQYLVQPYGADGLHARSVQLNGERLSMVDNETFPELKPLTLRAGRTIAMPPMTIGFYVIKNINAYACRR</sequence>
<reference evidence="3 4" key="1">
    <citation type="submission" date="2024-06" db="EMBL/GenBank/DDBJ databases">
        <authorList>
            <person name="Pan Q."/>
            <person name="Wen M."/>
            <person name="Jouanno E."/>
            <person name="Zahm M."/>
            <person name="Klopp C."/>
            <person name="Cabau C."/>
            <person name="Louis A."/>
            <person name="Berthelot C."/>
            <person name="Parey E."/>
            <person name="Roest Crollius H."/>
            <person name="Montfort J."/>
            <person name="Robinson-Rechavi M."/>
            <person name="Bouchez O."/>
            <person name="Lampietro C."/>
            <person name="Lopez Roques C."/>
            <person name="Donnadieu C."/>
            <person name="Postlethwait J."/>
            <person name="Bobe J."/>
            <person name="Verreycken H."/>
            <person name="Guiguen Y."/>
        </authorList>
    </citation>
    <scope>NUCLEOTIDE SEQUENCE [LARGE SCALE GENOMIC DNA]</scope>
    <source>
        <strain evidence="3">Up_M1</strain>
        <tissue evidence="3">Testis</tissue>
    </source>
</reference>
<dbReference type="InterPro" id="IPR005199">
    <property type="entry name" value="Glyco_hydro_79"/>
</dbReference>
<dbReference type="PANTHER" id="PTHR46145:SF1">
    <property type="entry name" value="INACTIVE HEPARANASE-2"/>
    <property type="match status" value="1"/>
</dbReference>
<dbReference type="Proteomes" id="UP001557470">
    <property type="component" value="Unassembled WGS sequence"/>
</dbReference>
<name>A0ABD0W332_UMBPY</name>
<dbReference type="AlphaFoldDB" id="A0ABD0W332"/>
<dbReference type="InterPro" id="IPR017853">
    <property type="entry name" value="GH"/>
</dbReference>